<gene>
    <name evidence="1" type="ORF">DL89DRAFT_258827</name>
</gene>
<organism evidence="1 2">
    <name type="scientific">Linderina pennispora</name>
    <dbReference type="NCBI Taxonomy" id="61395"/>
    <lineage>
        <taxon>Eukaryota</taxon>
        <taxon>Fungi</taxon>
        <taxon>Fungi incertae sedis</taxon>
        <taxon>Zoopagomycota</taxon>
        <taxon>Kickxellomycotina</taxon>
        <taxon>Kickxellomycetes</taxon>
        <taxon>Kickxellales</taxon>
        <taxon>Kickxellaceae</taxon>
        <taxon>Linderina</taxon>
    </lineage>
</organism>
<dbReference type="Proteomes" id="UP000193922">
    <property type="component" value="Unassembled WGS sequence"/>
</dbReference>
<dbReference type="AlphaFoldDB" id="A0A1Y1W4W2"/>
<keyword evidence="2" id="KW-1185">Reference proteome</keyword>
<proteinExistence type="predicted"/>
<dbReference type="OrthoDB" id="2429961at2759"/>
<dbReference type="EMBL" id="MCFD01000010">
    <property type="protein sequence ID" value="ORX68256.1"/>
    <property type="molecule type" value="Genomic_DNA"/>
</dbReference>
<evidence type="ECO:0000313" key="2">
    <source>
        <dbReference type="Proteomes" id="UP000193922"/>
    </source>
</evidence>
<protein>
    <submittedName>
        <fullName evidence="1">Uncharacterized protein</fullName>
    </submittedName>
</protein>
<dbReference type="RefSeq" id="XP_040742070.1">
    <property type="nucleotide sequence ID" value="XM_040885636.1"/>
</dbReference>
<name>A0A1Y1W4W2_9FUNG</name>
<dbReference type="GeneID" id="63802284"/>
<accession>A0A1Y1W4W2</accession>
<evidence type="ECO:0000313" key="1">
    <source>
        <dbReference type="EMBL" id="ORX68256.1"/>
    </source>
</evidence>
<reference evidence="1 2" key="1">
    <citation type="submission" date="2016-07" db="EMBL/GenBank/DDBJ databases">
        <title>Pervasive Adenine N6-methylation of Active Genes in Fungi.</title>
        <authorList>
            <consortium name="DOE Joint Genome Institute"/>
            <person name="Mondo S.J."/>
            <person name="Dannebaum R.O."/>
            <person name="Kuo R.C."/>
            <person name="Labutti K."/>
            <person name="Haridas S."/>
            <person name="Kuo A."/>
            <person name="Salamov A."/>
            <person name="Ahrendt S.R."/>
            <person name="Lipzen A."/>
            <person name="Sullivan W."/>
            <person name="Andreopoulos W.B."/>
            <person name="Clum A."/>
            <person name="Lindquist E."/>
            <person name="Daum C."/>
            <person name="Ramamoorthy G.K."/>
            <person name="Gryganskyi A."/>
            <person name="Culley D."/>
            <person name="Magnuson J.K."/>
            <person name="James T.Y."/>
            <person name="O'Malley M.A."/>
            <person name="Stajich J.E."/>
            <person name="Spatafora J.W."/>
            <person name="Visel A."/>
            <person name="Grigoriev I.V."/>
        </authorList>
    </citation>
    <scope>NUCLEOTIDE SEQUENCE [LARGE SCALE GENOMIC DNA]</scope>
    <source>
        <strain evidence="1 2">ATCC 12442</strain>
    </source>
</reference>
<sequence>MTKGVSEKFKKNKRTKSFTTSNYFLLSLVIVNDLQNITIVPSKRNSFWSTYPTTKQYHTFEEMGLVNYKGMHIGWIDSKQAKSKICLSEMSEVEYSADEQNINPLITAIEGITLDETRHIFIKKNTDLKPSLYRVAYNVLQLGNEFTVTHYALYTFRGHSYFYVDIHIKGRDKQPTLIRTPADSSIGKAIS</sequence>
<comment type="caution">
    <text evidence="1">The sequence shown here is derived from an EMBL/GenBank/DDBJ whole genome shotgun (WGS) entry which is preliminary data.</text>
</comment>